<evidence type="ECO:0000313" key="1">
    <source>
        <dbReference type="EMBL" id="KGA96260.1"/>
    </source>
</evidence>
<reference evidence="2 4" key="2">
    <citation type="submission" date="2014-01" db="EMBL/GenBank/DDBJ databases">
        <title>Draft genome sequencing of Bacillus alcalophilus CGMCC 1.3604.</title>
        <authorList>
            <person name="Yang J."/>
            <person name="Diao L."/>
            <person name="Yang S."/>
        </authorList>
    </citation>
    <scope>NUCLEOTIDE SEQUENCE [LARGE SCALE GENOMIC DNA]</scope>
    <source>
        <strain evidence="2 4">CGMCC 1.3604</strain>
    </source>
</reference>
<protein>
    <recommendedName>
        <fullName evidence="5">TnsA endonuclease N-terminal domain-containing protein</fullName>
    </recommendedName>
</protein>
<dbReference type="RefSeq" id="WP_003322895.1">
    <property type="nucleotide sequence ID" value="NZ_ALPT02000070.1"/>
</dbReference>
<evidence type="ECO:0000313" key="4">
    <source>
        <dbReference type="Proteomes" id="UP000297014"/>
    </source>
</evidence>
<evidence type="ECO:0000313" key="3">
    <source>
        <dbReference type="Proteomes" id="UP000002754"/>
    </source>
</evidence>
<evidence type="ECO:0000313" key="2">
    <source>
        <dbReference type="EMBL" id="THG89567.1"/>
    </source>
</evidence>
<evidence type="ECO:0008006" key="5">
    <source>
        <dbReference type="Google" id="ProtNLM"/>
    </source>
</evidence>
<reference evidence="1 3" key="1">
    <citation type="journal article" date="2014" name="Genome Announc.">
        <title>Draft Genome Sequence of Bacillus alcalophilus AV1934, a Classic Alkaliphile Isolated from Human Feces in 1934.</title>
        <authorList>
            <person name="Attie O."/>
            <person name="Jayaprakash A."/>
            <person name="Shah H."/>
            <person name="Paulsen I.T."/>
            <person name="Morino M."/>
            <person name="Takahashi Y."/>
            <person name="Narumi I."/>
            <person name="Sachidanandam R."/>
            <person name="Satoh K."/>
            <person name="Ito M."/>
            <person name="Krulwich T.A."/>
        </authorList>
    </citation>
    <scope>NUCLEOTIDE SEQUENCE [LARGE SCALE GENOMIC DNA]</scope>
    <source>
        <strain evidence="1 3">AV1934</strain>
    </source>
</reference>
<comment type="caution">
    <text evidence="1">The sequence shown here is derived from an EMBL/GenBank/DDBJ whole genome shotgun (WGS) entry which is preliminary data.</text>
</comment>
<organism evidence="1 3">
    <name type="scientific">Alkalihalobacillus alcalophilus ATCC 27647 = CGMCC 1.3604</name>
    <dbReference type="NCBI Taxonomy" id="1218173"/>
    <lineage>
        <taxon>Bacteria</taxon>
        <taxon>Bacillati</taxon>
        <taxon>Bacillota</taxon>
        <taxon>Bacilli</taxon>
        <taxon>Bacillales</taxon>
        <taxon>Bacillaceae</taxon>
        <taxon>Alkalihalobacillus</taxon>
    </lineage>
</organism>
<proteinExistence type="predicted"/>
<dbReference type="AlphaFoldDB" id="A0A094XBW6"/>
<dbReference type="EMBL" id="ALPT02000070">
    <property type="protein sequence ID" value="KGA96260.1"/>
    <property type="molecule type" value="Genomic_DNA"/>
</dbReference>
<name>A0A094XBW6_ALKAL</name>
<dbReference type="Proteomes" id="UP000297014">
    <property type="component" value="Unassembled WGS sequence"/>
</dbReference>
<dbReference type="Proteomes" id="UP000002754">
    <property type="component" value="Unassembled WGS sequence"/>
</dbReference>
<accession>A0A094XBW6</accession>
<gene>
    <name evidence="2" type="ORF">AJ85_16800</name>
    <name evidence="1" type="ORF">BALCAV_0217250</name>
</gene>
<sequence>MFKPIPIKRSDQFYSNYWVGYSLKLMREVDFFGDLQYEYWLQVETDPDISEFCERPIIIDGVLEGKRKKTQFDMYLKKRDGKKTLVKILYSSKQDSPLRALEKLYCEKNGFEYICISELDIRQNPIALSNRKQIITTLCNRKQPIDIDLRKLLHEVTSKRTSIKQIIENMNASISLPRTKEALFWLIYKGDISSNMYEKKISLETEVWLNDQTKDN</sequence>
<dbReference type="STRING" id="1218173.BALCAV_0217250"/>
<dbReference type="eggNOG" id="ENOG50318QP">
    <property type="taxonomic scope" value="Bacteria"/>
</dbReference>
<dbReference type="OrthoDB" id="1778922at2"/>
<keyword evidence="3" id="KW-1185">Reference proteome</keyword>
<dbReference type="EMBL" id="JALP01000217">
    <property type="protein sequence ID" value="THG89567.1"/>
    <property type="molecule type" value="Genomic_DNA"/>
</dbReference>